<dbReference type="Proteomes" id="UP001595829">
    <property type="component" value="Unassembled WGS sequence"/>
</dbReference>
<keyword evidence="1" id="KW-0732">Signal</keyword>
<dbReference type="InterPro" id="IPR006311">
    <property type="entry name" value="TAT_signal"/>
</dbReference>
<evidence type="ECO:0000313" key="3">
    <source>
        <dbReference type="Proteomes" id="UP001595829"/>
    </source>
</evidence>
<keyword evidence="3" id="KW-1185">Reference proteome</keyword>
<feature type="signal peptide" evidence="1">
    <location>
        <begin position="1"/>
        <end position="32"/>
    </location>
</feature>
<organism evidence="2 3">
    <name type="scientific">Streptomyces coeruleoprunus</name>
    <dbReference type="NCBI Taxonomy" id="285563"/>
    <lineage>
        <taxon>Bacteria</taxon>
        <taxon>Bacillati</taxon>
        <taxon>Actinomycetota</taxon>
        <taxon>Actinomycetes</taxon>
        <taxon>Kitasatosporales</taxon>
        <taxon>Streptomycetaceae</taxon>
        <taxon>Streptomyces</taxon>
    </lineage>
</organism>
<proteinExistence type="predicted"/>
<feature type="chain" id="PRO_5046320977" evidence="1">
    <location>
        <begin position="33"/>
        <end position="326"/>
    </location>
</feature>
<dbReference type="InterPro" id="IPR011042">
    <property type="entry name" value="6-blade_b-propeller_TolB-like"/>
</dbReference>
<evidence type="ECO:0000256" key="1">
    <source>
        <dbReference type="SAM" id="SignalP"/>
    </source>
</evidence>
<protein>
    <submittedName>
        <fullName evidence="2">SMP-30/gluconolactonase/LRE family protein</fullName>
    </submittedName>
</protein>
<dbReference type="SUPFAM" id="SSF101898">
    <property type="entry name" value="NHL repeat"/>
    <property type="match status" value="1"/>
</dbReference>
<dbReference type="RefSeq" id="WP_345692538.1">
    <property type="nucleotide sequence ID" value="NZ_BAABIT010000001.1"/>
</dbReference>
<sequence>MSRSFARRRLLGAAAALGGAAVLAPLAGPARAAAPGTTSARPGHWPTRFPLPDGFRPEGITIGARPYAYFGSIANGDVHRVALATGRGRVVVPGGGADHPVIGLKIDRRERLLFLCGGWSREIRIADVRSGGPLRTYTVGSDDTMVNDVVLMPGAAWFTDSYNAQLYRLPLDRRGTPGDTVATVPLTGDWEQGADFTANGIERTPDGRALFVVNTVVDGGSLMRVDPDTGVARRVPTGDLRIPHGDGLLLLGRNLYVVQQAVNQVDVVRLDASGTRGTPIARITDPRFRVPTTAAAWGDRVYLPNARFDVEPTPRTEYDVVAVDQV</sequence>
<dbReference type="Gene3D" id="2.120.10.30">
    <property type="entry name" value="TolB, C-terminal domain"/>
    <property type="match status" value="1"/>
</dbReference>
<gene>
    <name evidence="2" type="ORF">ACFPM3_09360</name>
</gene>
<reference evidence="3" key="1">
    <citation type="journal article" date="2019" name="Int. J. Syst. Evol. Microbiol.">
        <title>The Global Catalogue of Microorganisms (GCM) 10K type strain sequencing project: providing services to taxonomists for standard genome sequencing and annotation.</title>
        <authorList>
            <consortium name="The Broad Institute Genomics Platform"/>
            <consortium name="The Broad Institute Genome Sequencing Center for Infectious Disease"/>
            <person name="Wu L."/>
            <person name="Ma J."/>
        </authorList>
    </citation>
    <scope>NUCLEOTIDE SEQUENCE [LARGE SCALE GENOMIC DNA]</scope>
    <source>
        <strain evidence="3">CGMCC 4.1648</strain>
    </source>
</reference>
<dbReference type="PROSITE" id="PS51318">
    <property type="entry name" value="TAT"/>
    <property type="match status" value="1"/>
</dbReference>
<accession>A0ABV9XA39</accession>
<dbReference type="EMBL" id="JBHSJD010000006">
    <property type="protein sequence ID" value="MFC5022339.1"/>
    <property type="molecule type" value="Genomic_DNA"/>
</dbReference>
<name>A0ABV9XA39_9ACTN</name>
<comment type="caution">
    <text evidence="2">The sequence shown here is derived from an EMBL/GenBank/DDBJ whole genome shotgun (WGS) entry which is preliminary data.</text>
</comment>
<evidence type="ECO:0000313" key="2">
    <source>
        <dbReference type="EMBL" id="MFC5022339.1"/>
    </source>
</evidence>